<dbReference type="OrthoDB" id="9793175at2"/>
<keyword evidence="3" id="KW-0813">Transport</keyword>
<comment type="subcellular location">
    <subcellularLocation>
        <location evidence="1">Cell envelope</location>
    </subcellularLocation>
</comment>
<evidence type="ECO:0000256" key="2">
    <source>
        <dbReference type="ARBA" id="ARBA00008814"/>
    </source>
</evidence>
<dbReference type="PANTHER" id="PTHR30532:SF24">
    <property type="entry name" value="FERRIC ENTEROBACTIN-BINDING PERIPLASMIC PROTEIN FEPB"/>
    <property type="match status" value="1"/>
</dbReference>
<evidence type="ECO:0000256" key="3">
    <source>
        <dbReference type="ARBA" id="ARBA00022448"/>
    </source>
</evidence>
<dbReference type="PANTHER" id="PTHR30532">
    <property type="entry name" value="IRON III DICITRATE-BINDING PERIPLASMIC PROTEIN"/>
    <property type="match status" value="1"/>
</dbReference>
<comment type="similarity">
    <text evidence="2">Belongs to the bacterial solute-binding protein 8 family.</text>
</comment>
<evidence type="ECO:0000259" key="6">
    <source>
        <dbReference type="PROSITE" id="PS50983"/>
    </source>
</evidence>
<evidence type="ECO:0000313" key="8">
    <source>
        <dbReference type="Proteomes" id="UP000320776"/>
    </source>
</evidence>
<geneLocation type="plasmid" evidence="8">
    <name>pspter</name>
</geneLocation>
<dbReference type="Gene3D" id="3.40.50.1980">
    <property type="entry name" value="Nitrogenase molybdenum iron protein domain"/>
    <property type="match status" value="2"/>
</dbReference>
<dbReference type="KEGG" id="sted:SPTER_48910"/>
<keyword evidence="7" id="KW-0449">Lipoprotein</keyword>
<dbReference type="Pfam" id="PF01497">
    <property type="entry name" value="Peripla_BP_2"/>
    <property type="match status" value="1"/>
</dbReference>
<dbReference type="PROSITE" id="PS50983">
    <property type="entry name" value="FE_B12_PBP"/>
    <property type="match status" value="1"/>
</dbReference>
<gene>
    <name evidence="7" type="primary">yfiY_2</name>
    <name evidence="7" type="ORF">SPTER_48910</name>
</gene>
<dbReference type="InterPro" id="IPR051313">
    <property type="entry name" value="Bact_iron-sidero_bind"/>
</dbReference>
<evidence type="ECO:0000256" key="5">
    <source>
        <dbReference type="SAM" id="SignalP"/>
    </source>
</evidence>
<dbReference type="RefSeq" id="WP_144353088.1">
    <property type="nucleotide sequence ID" value="NZ_CP036260.1"/>
</dbReference>
<dbReference type="GO" id="GO:1901678">
    <property type="term" value="P:iron coordination entity transport"/>
    <property type="evidence" value="ECO:0007669"/>
    <property type="project" value="UniProtKB-ARBA"/>
</dbReference>
<keyword evidence="7" id="KW-0614">Plasmid</keyword>
<proteinExistence type="inferred from homology"/>
<dbReference type="SUPFAM" id="SSF53807">
    <property type="entry name" value="Helical backbone' metal receptor"/>
    <property type="match status" value="1"/>
</dbReference>
<accession>A0A517E1C5</accession>
<sequence>MKKHIGLIVSLVLLTGVLAGCAGTPAGSGAATSPAAGVETGAAAAAWPRTIKDALGKQITLKKKPDRVAILDFGFMESMLALEIPPLASTYAERSLNGFGTLQPYAAKTQIEELGEGKAPNLEKLAELAPDLILQTAEAEHLDMKLYERASQIAPVAMFNSPDWKEQLRDFAEYLGEEEKAAAYIADIEALIAESRSKLSGNSDKTVALLFESSGNKGSFVITGSGENPVWFDKENGLGLKSPDGYPGKVAAVSLEGIAAMNPDYIFLFGALGSEANGYRQRYLSGETEASSVWQSLTAVKNGHVYHLDGAVRTAGPLGIKLGIETIVKSMTK</sequence>
<dbReference type="InterPro" id="IPR002491">
    <property type="entry name" value="ABC_transptr_periplasmic_BD"/>
</dbReference>
<keyword evidence="8" id="KW-1185">Reference proteome</keyword>
<dbReference type="PROSITE" id="PS51257">
    <property type="entry name" value="PROKAR_LIPOPROTEIN"/>
    <property type="match status" value="1"/>
</dbReference>
<reference evidence="7 8" key="1">
    <citation type="submission" date="2019-02" db="EMBL/GenBank/DDBJ databases">
        <title>Closed genome of Sporomusa termitida DSM 4440.</title>
        <authorList>
            <person name="Poehlein A."/>
            <person name="Daniel R."/>
        </authorList>
    </citation>
    <scope>NUCLEOTIDE SEQUENCE [LARGE SCALE GENOMIC DNA]</scope>
    <source>
        <strain evidence="7 8">DSM 4440</strain>
        <plasmid evidence="8">pspter</plasmid>
    </source>
</reference>
<evidence type="ECO:0000256" key="1">
    <source>
        <dbReference type="ARBA" id="ARBA00004196"/>
    </source>
</evidence>
<evidence type="ECO:0000313" key="7">
    <source>
        <dbReference type="EMBL" id="QDR83400.1"/>
    </source>
</evidence>
<feature type="signal peptide" evidence="5">
    <location>
        <begin position="1"/>
        <end position="22"/>
    </location>
</feature>
<protein>
    <submittedName>
        <fullName evidence="7">Putative siderophore-binding lipoprotein YfiY</fullName>
    </submittedName>
</protein>
<dbReference type="EMBL" id="CP036260">
    <property type="protein sequence ID" value="QDR83400.1"/>
    <property type="molecule type" value="Genomic_DNA"/>
</dbReference>
<organism evidence="7 8">
    <name type="scientific">Sporomusa termitida</name>
    <dbReference type="NCBI Taxonomy" id="2377"/>
    <lineage>
        <taxon>Bacteria</taxon>
        <taxon>Bacillati</taxon>
        <taxon>Bacillota</taxon>
        <taxon>Negativicutes</taxon>
        <taxon>Selenomonadales</taxon>
        <taxon>Sporomusaceae</taxon>
        <taxon>Sporomusa</taxon>
    </lineage>
</organism>
<dbReference type="GO" id="GO:0030288">
    <property type="term" value="C:outer membrane-bounded periplasmic space"/>
    <property type="evidence" value="ECO:0007669"/>
    <property type="project" value="TreeGrafter"/>
</dbReference>
<evidence type="ECO:0000256" key="4">
    <source>
        <dbReference type="ARBA" id="ARBA00022729"/>
    </source>
</evidence>
<dbReference type="AlphaFoldDB" id="A0A517E1C5"/>
<keyword evidence="4 5" id="KW-0732">Signal</keyword>
<name>A0A517E1C5_9FIRM</name>
<dbReference type="Proteomes" id="UP000320776">
    <property type="component" value="Plasmid pSPTER"/>
</dbReference>
<feature type="chain" id="PRO_5038874758" evidence="5">
    <location>
        <begin position="23"/>
        <end position="333"/>
    </location>
</feature>
<feature type="domain" description="Fe/B12 periplasmic-binding" evidence="6">
    <location>
        <begin position="67"/>
        <end position="333"/>
    </location>
</feature>